<keyword evidence="8" id="KW-1185">Reference proteome</keyword>
<protein>
    <recommendedName>
        <fullName evidence="9">O-methyltransferase</fullName>
    </recommendedName>
</protein>
<dbReference type="Gene3D" id="3.40.50.150">
    <property type="entry name" value="Vaccinia Virus protein VP39"/>
    <property type="match status" value="1"/>
</dbReference>
<dbReference type="InterPro" id="IPR036390">
    <property type="entry name" value="WH_DNA-bd_sf"/>
</dbReference>
<evidence type="ECO:0000313" key="7">
    <source>
        <dbReference type="EMBL" id="KAK9103330.1"/>
    </source>
</evidence>
<feature type="domain" description="O-methyltransferase C-terminal" evidence="5">
    <location>
        <begin position="126"/>
        <end position="330"/>
    </location>
</feature>
<gene>
    <name evidence="7" type="ORF">Sjap_020584</name>
</gene>
<dbReference type="InterPro" id="IPR036388">
    <property type="entry name" value="WH-like_DNA-bd_sf"/>
</dbReference>
<dbReference type="PANTHER" id="PTHR11746">
    <property type="entry name" value="O-METHYLTRANSFERASE"/>
    <property type="match status" value="1"/>
</dbReference>
<accession>A0AAP0F0Z2</accession>
<dbReference type="Proteomes" id="UP001417504">
    <property type="component" value="Unassembled WGS sequence"/>
</dbReference>
<keyword evidence="2" id="KW-0808">Transferase</keyword>
<dbReference type="InterPro" id="IPR016461">
    <property type="entry name" value="COMT-like"/>
</dbReference>
<evidence type="ECO:0000256" key="3">
    <source>
        <dbReference type="ARBA" id="ARBA00022691"/>
    </source>
</evidence>
<evidence type="ECO:0008006" key="9">
    <source>
        <dbReference type="Google" id="ProtNLM"/>
    </source>
</evidence>
<name>A0AAP0F0Z2_9MAGN</name>
<keyword evidence="1" id="KW-0489">Methyltransferase</keyword>
<dbReference type="GO" id="GO:0032259">
    <property type="term" value="P:methylation"/>
    <property type="evidence" value="ECO:0007669"/>
    <property type="project" value="UniProtKB-KW"/>
</dbReference>
<dbReference type="GO" id="GO:0008171">
    <property type="term" value="F:O-methyltransferase activity"/>
    <property type="evidence" value="ECO:0007669"/>
    <property type="project" value="InterPro"/>
</dbReference>
<evidence type="ECO:0000256" key="4">
    <source>
        <dbReference type="PIRSR" id="PIRSR005739-1"/>
    </source>
</evidence>
<dbReference type="Pfam" id="PF00891">
    <property type="entry name" value="Methyltransf_2"/>
    <property type="match status" value="1"/>
</dbReference>
<dbReference type="AlphaFoldDB" id="A0AAP0F0Z2"/>
<evidence type="ECO:0000256" key="1">
    <source>
        <dbReference type="ARBA" id="ARBA00022603"/>
    </source>
</evidence>
<dbReference type="InterPro" id="IPR012967">
    <property type="entry name" value="COMT_dimerisation"/>
</dbReference>
<evidence type="ECO:0000259" key="6">
    <source>
        <dbReference type="Pfam" id="PF08100"/>
    </source>
</evidence>
<reference evidence="7 8" key="1">
    <citation type="submission" date="2024-01" db="EMBL/GenBank/DDBJ databases">
        <title>Genome assemblies of Stephania.</title>
        <authorList>
            <person name="Yang L."/>
        </authorList>
    </citation>
    <scope>NUCLEOTIDE SEQUENCE [LARGE SCALE GENOMIC DNA]</scope>
    <source>
        <strain evidence="7">QJT</strain>
        <tissue evidence="7">Leaf</tissue>
    </source>
</reference>
<evidence type="ECO:0000259" key="5">
    <source>
        <dbReference type="Pfam" id="PF00891"/>
    </source>
</evidence>
<dbReference type="EMBL" id="JBBNAE010000008">
    <property type="protein sequence ID" value="KAK9103330.1"/>
    <property type="molecule type" value="Genomic_DNA"/>
</dbReference>
<dbReference type="PIRSF" id="PIRSF005739">
    <property type="entry name" value="O-mtase"/>
    <property type="match status" value="1"/>
</dbReference>
<dbReference type="Pfam" id="PF08100">
    <property type="entry name" value="Dimerisation"/>
    <property type="match status" value="1"/>
</dbReference>
<dbReference type="SUPFAM" id="SSF53335">
    <property type="entry name" value="S-adenosyl-L-methionine-dependent methyltransferases"/>
    <property type="match status" value="1"/>
</dbReference>
<dbReference type="InterPro" id="IPR001077">
    <property type="entry name" value="COMT_C"/>
</dbReference>
<dbReference type="Gene3D" id="1.10.10.10">
    <property type="entry name" value="Winged helix-like DNA-binding domain superfamily/Winged helix DNA-binding domain"/>
    <property type="match status" value="1"/>
</dbReference>
<organism evidence="7 8">
    <name type="scientific">Stephania japonica</name>
    <dbReference type="NCBI Taxonomy" id="461633"/>
    <lineage>
        <taxon>Eukaryota</taxon>
        <taxon>Viridiplantae</taxon>
        <taxon>Streptophyta</taxon>
        <taxon>Embryophyta</taxon>
        <taxon>Tracheophyta</taxon>
        <taxon>Spermatophyta</taxon>
        <taxon>Magnoliopsida</taxon>
        <taxon>Ranunculales</taxon>
        <taxon>Menispermaceae</taxon>
        <taxon>Menispermoideae</taxon>
        <taxon>Cissampelideae</taxon>
        <taxon>Stephania</taxon>
    </lineage>
</organism>
<evidence type="ECO:0000313" key="8">
    <source>
        <dbReference type="Proteomes" id="UP001417504"/>
    </source>
</evidence>
<keyword evidence="3" id="KW-0949">S-adenosyl-L-methionine</keyword>
<dbReference type="GO" id="GO:0046983">
    <property type="term" value="F:protein dimerization activity"/>
    <property type="evidence" value="ECO:0007669"/>
    <property type="project" value="InterPro"/>
</dbReference>
<dbReference type="InterPro" id="IPR029063">
    <property type="entry name" value="SAM-dependent_MTases_sf"/>
</dbReference>
<feature type="active site" description="Proton acceptor" evidence="4">
    <location>
        <position position="256"/>
    </location>
</feature>
<proteinExistence type="predicted"/>
<dbReference type="SUPFAM" id="SSF46785">
    <property type="entry name" value="Winged helix' DNA-binding domain"/>
    <property type="match status" value="1"/>
</dbReference>
<feature type="domain" description="O-methyltransferase dimerisation" evidence="6">
    <location>
        <begin position="15"/>
        <end position="100"/>
    </location>
</feature>
<evidence type="ECO:0000256" key="2">
    <source>
        <dbReference type="ARBA" id="ARBA00022679"/>
    </source>
</evidence>
<comment type="caution">
    <text evidence="7">The sequence shown here is derived from an EMBL/GenBank/DDBJ whole genome shotgun (WGS) entry which is preliminary data.</text>
</comment>
<dbReference type="PROSITE" id="PS51683">
    <property type="entry name" value="SAM_OMT_II"/>
    <property type="match status" value="1"/>
</dbReference>
<sequence length="348" mass="38901">MDQQEYLKARVELAKHMFAFAQTMTLRCALELSIPDKIYEHGPLTLAELATKMPIKSVNMDRLAQTMRYLVHMNIFTATSNTDEEAAKFGLTPMSQLLLSKSHNEKSLATFVMAQTDPEELFVTGHLAESLGTTKSCWELHYGVPLLEKMEKDEKWSKVSEGMNDHTLSMIDAAVEGIKRERAIDGSVTTLVDVGGNTGNAAKAILNAFPHLKCTVMDLVDVIETVPKDPRLKFVVGDVLESIPSADVLFFKSMFHGFEDDMCVKILNNCRKAMHPSKGRVIAVEMVLDIETLPEFSHARLGTAMQMMFVGGKERTKKGWEKIFLKAGFSRYKFIPIAAAEAVFIIYP</sequence>